<dbReference type="InterPro" id="IPR036291">
    <property type="entry name" value="NAD(P)-bd_dom_sf"/>
</dbReference>
<keyword evidence="3" id="KW-0560">Oxidoreductase</keyword>
<dbReference type="InterPro" id="IPR002347">
    <property type="entry name" value="SDR_fam"/>
</dbReference>
<evidence type="ECO:0000313" key="4">
    <source>
        <dbReference type="EMBL" id="KAL2060172.1"/>
    </source>
</evidence>
<accession>A0ABR4BR57</accession>
<gene>
    <name evidence="4" type="ORF">VTL71DRAFT_9567</name>
</gene>
<dbReference type="Pfam" id="PF00106">
    <property type="entry name" value="adh_short"/>
    <property type="match status" value="1"/>
</dbReference>
<dbReference type="PROSITE" id="PS00061">
    <property type="entry name" value="ADH_SHORT"/>
    <property type="match status" value="1"/>
</dbReference>
<dbReference type="PRINTS" id="PR00081">
    <property type="entry name" value="GDHRDH"/>
</dbReference>
<keyword evidence="5" id="KW-1185">Reference proteome</keyword>
<dbReference type="CDD" id="cd05325">
    <property type="entry name" value="carb_red_sniffer_like_SDR_c"/>
    <property type="match status" value="1"/>
</dbReference>
<evidence type="ECO:0000256" key="3">
    <source>
        <dbReference type="ARBA" id="ARBA00023002"/>
    </source>
</evidence>
<dbReference type="Proteomes" id="UP001595075">
    <property type="component" value="Unassembled WGS sequence"/>
</dbReference>
<evidence type="ECO:0000256" key="2">
    <source>
        <dbReference type="ARBA" id="ARBA00022857"/>
    </source>
</evidence>
<comment type="caution">
    <text evidence="4">The sequence shown here is derived from an EMBL/GenBank/DDBJ whole genome shotgun (WGS) entry which is preliminary data.</text>
</comment>
<reference evidence="4 5" key="1">
    <citation type="journal article" date="2024" name="Commun. Biol.">
        <title>Comparative genomic analysis of thermophilic fungi reveals convergent evolutionary adaptations and gene losses.</title>
        <authorList>
            <person name="Steindorff A.S."/>
            <person name="Aguilar-Pontes M.V."/>
            <person name="Robinson A.J."/>
            <person name="Andreopoulos B."/>
            <person name="LaButti K."/>
            <person name="Kuo A."/>
            <person name="Mondo S."/>
            <person name="Riley R."/>
            <person name="Otillar R."/>
            <person name="Haridas S."/>
            <person name="Lipzen A."/>
            <person name="Grimwood J."/>
            <person name="Schmutz J."/>
            <person name="Clum A."/>
            <person name="Reid I.D."/>
            <person name="Moisan M.C."/>
            <person name="Butler G."/>
            <person name="Nguyen T.T.M."/>
            <person name="Dewar K."/>
            <person name="Conant G."/>
            <person name="Drula E."/>
            <person name="Henrissat B."/>
            <person name="Hansel C."/>
            <person name="Singer S."/>
            <person name="Hutchinson M.I."/>
            <person name="de Vries R.P."/>
            <person name="Natvig D.O."/>
            <person name="Powell A.J."/>
            <person name="Tsang A."/>
            <person name="Grigoriev I.V."/>
        </authorList>
    </citation>
    <scope>NUCLEOTIDE SEQUENCE [LARGE SCALE GENOMIC DNA]</scope>
    <source>
        <strain evidence="4 5">CBS 494.80</strain>
    </source>
</reference>
<sequence>MATTTNVLITGPNRGIGNGLLAAYLLLPSHTIIAAVRDPSSQASLALQSLPKAANTTLIIVRIDSEDDSSPLAAITTLKNEHGIKKLDIVIANAGICDFFGRVEDVSASELTRHFQINTVAPLMLFNAVSPLFNLSPSSTPPKFILVSSAVGSLTLIPHMPFSCPPYGASKIAGTYLVRKMHFENEGLIAFPVHPGWVMTEMGNKGAEVAGKEGGEAEITLKESVEGLMDVIAKATREEMGGKLMNFDGSVLPW</sequence>
<dbReference type="EMBL" id="JAZHXI010000023">
    <property type="protein sequence ID" value="KAL2060172.1"/>
    <property type="molecule type" value="Genomic_DNA"/>
</dbReference>
<proteinExistence type="inferred from homology"/>
<evidence type="ECO:0000313" key="5">
    <source>
        <dbReference type="Proteomes" id="UP001595075"/>
    </source>
</evidence>
<dbReference type="Gene3D" id="3.40.50.720">
    <property type="entry name" value="NAD(P)-binding Rossmann-like Domain"/>
    <property type="match status" value="1"/>
</dbReference>
<protein>
    <submittedName>
        <fullName evidence="4">Uncharacterized protein</fullName>
    </submittedName>
</protein>
<dbReference type="InterPro" id="IPR020904">
    <property type="entry name" value="Sc_DH/Rdtase_CS"/>
</dbReference>
<name>A0ABR4BR57_9HELO</name>
<dbReference type="InterPro" id="IPR051468">
    <property type="entry name" value="Fungal_SecMetab_SDRs"/>
</dbReference>
<dbReference type="PANTHER" id="PTHR43544">
    <property type="entry name" value="SHORT-CHAIN DEHYDROGENASE/REDUCTASE"/>
    <property type="match status" value="1"/>
</dbReference>
<comment type="similarity">
    <text evidence="1">Belongs to the short-chain dehydrogenases/reductases (SDR) family.</text>
</comment>
<organism evidence="4 5">
    <name type="scientific">Oculimacula yallundae</name>
    <dbReference type="NCBI Taxonomy" id="86028"/>
    <lineage>
        <taxon>Eukaryota</taxon>
        <taxon>Fungi</taxon>
        <taxon>Dikarya</taxon>
        <taxon>Ascomycota</taxon>
        <taxon>Pezizomycotina</taxon>
        <taxon>Leotiomycetes</taxon>
        <taxon>Helotiales</taxon>
        <taxon>Ploettnerulaceae</taxon>
        <taxon>Oculimacula</taxon>
    </lineage>
</organism>
<dbReference type="SUPFAM" id="SSF51735">
    <property type="entry name" value="NAD(P)-binding Rossmann-fold domains"/>
    <property type="match status" value="1"/>
</dbReference>
<dbReference type="PANTHER" id="PTHR43544:SF7">
    <property type="entry name" value="NADB-LER2"/>
    <property type="match status" value="1"/>
</dbReference>
<evidence type="ECO:0000256" key="1">
    <source>
        <dbReference type="ARBA" id="ARBA00006484"/>
    </source>
</evidence>
<keyword evidence="2" id="KW-0521">NADP</keyword>